<dbReference type="Proteomes" id="UP000187203">
    <property type="component" value="Unassembled WGS sequence"/>
</dbReference>
<sequence length="31" mass="3531">MKPKPLSQEPNKFTNQIFSNNSAHRSKQTTA</sequence>
<comment type="caution">
    <text evidence="2">The sequence shown here is derived from an EMBL/GenBank/DDBJ whole genome shotgun (WGS) entry which is preliminary data.</text>
</comment>
<evidence type="ECO:0000313" key="3">
    <source>
        <dbReference type="Proteomes" id="UP000187203"/>
    </source>
</evidence>
<evidence type="ECO:0000313" key="2">
    <source>
        <dbReference type="EMBL" id="OMO94504.1"/>
    </source>
</evidence>
<dbReference type="AlphaFoldDB" id="A0A1R3JI48"/>
<feature type="region of interest" description="Disordered" evidence="1">
    <location>
        <begin position="1"/>
        <end position="31"/>
    </location>
</feature>
<proteinExistence type="predicted"/>
<feature type="compositionally biased region" description="Polar residues" evidence="1">
    <location>
        <begin position="8"/>
        <end position="23"/>
    </location>
</feature>
<gene>
    <name evidence="2" type="ORF">COLO4_16310</name>
</gene>
<name>A0A1R3JI48_9ROSI</name>
<reference evidence="3" key="1">
    <citation type="submission" date="2013-09" db="EMBL/GenBank/DDBJ databases">
        <title>Corchorus olitorius genome sequencing.</title>
        <authorList>
            <person name="Alam M."/>
            <person name="Haque M.S."/>
            <person name="Islam M.S."/>
            <person name="Emdad E.M."/>
            <person name="Islam M.M."/>
            <person name="Ahmed B."/>
            <person name="Halim A."/>
            <person name="Hossen Q.M.M."/>
            <person name="Hossain M.Z."/>
            <person name="Ahmed R."/>
            <person name="Khan M.M."/>
            <person name="Islam R."/>
            <person name="Rashid M.M."/>
            <person name="Khan S.A."/>
            <person name="Rahman M.S."/>
            <person name="Alam M."/>
            <person name="Yahiya A.S."/>
            <person name="Khan M.S."/>
            <person name="Azam M.S."/>
            <person name="Haque T."/>
            <person name="Lashkar M.Z.H."/>
            <person name="Akhand A.I."/>
            <person name="Morshed G."/>
            <person name="Roy S."/>
            <person name="Uddin K.S."/>
            <person name="Rabeya T."/>
            <person name="Hossain A.S."/>
            <person name="Chowdhury A."/>
            <person name="Snigdha A.R."/>
            <person name="Mortoza M.S."/>
            <person name="Matin S.A."/>
            <person name="Hoque S.M.E."/>
            <person name="Islam M.K."/>
            <person name="Roy D.K."/>
            <person name="Haider R."/>
            <person name="Moosa M.M."/>
            <person name="Elias S.M."/>
            <person name="Hasan A.M."/>
            <person name="Jahan S."/>
            <person name="Shafiuddin M."/>
            <person name="Mahmood N."/>
            <person name="Shommy N.S."/>
        </authorList>
    </citation>
    <scope>NUCLEOTIDE SEQUENCE [LARGE SCALE GENOMIC DNA]</scope>
    <source>
        <strain evidence="3">cv. O-4</strain>
    </source>
</reference>
<organism evidence="2 3">
    <name type="scientific">Corchorus olitorius</name>
    <dbReference type="NCBI Taxonomy" id="93759"/>
    <lineage>
        <taxon>Eukaryota</taxon>
        <taxon>Viridiplantae</taxon>
        <taxon>Streptophyta</taxon>
        <taxon>Embryophyta</taxon>
        <taxon>Tracheophyta</taxon>
        <taxon>Spermatophyta</taxon>
        <taxon>Magnoliopsida</taxon>
        <taxon>eudicotyledons</taxon>
        <taxon>Gunneridae</taxon>
        <taxon>Pentapetalae</taxon>
        <taxon>rosids</taxon>
        <taxon>malvids</taxon>
        <taxon>Malvales</taxon>
        <taxon>Malvaceae</taxon>
        <taxon>Grewioideae</taxon>
        <taxon>Apeibeae</taxon>
        <taxon>Corchorus</taxon>
    </lineage>
</organism>
<protein>
    <submittedName>
        <fullName evidence="2">Uncharacterized protein</fullName>
    </submittedName>
</protein>
<evidence type="ECO:0000256" key="1">
    <source>
        <dbReference type="SAM" id="MobiDB-lite"/>
    </source>
</evidence>
<dbReference type="EMBL" id="AWUE01016019">
    <property type="protein sequence ID" value="OMO94504.1"/>
    <property type="molecule type" value="Genomic_DNA"/>
</dbReference>
<accession>A0A1R3JI48</accession>
<keyword evidence="3" id="KW-1185">Reference proteome</keyword>